<dbReference type="AlphaFoldDB" id="A0A6B0TZ29"/>
<sequence length="277" mass="28182">MAQNPYLQALFGLEGRVALVTGGSSGIGRMIAEALTAAGARVLIASRKGERCVAVANEINAQGGPGQAEGFAGDVGSEAAIDALGVALRDRTDRLDILVNNAGISWGAPLDSFPHAQWARIFEVNVAGLFTLTRNSLPLLGAAATPDHPARVVNLGSVMGTVPVTEGAWSYTMSKAAVHHMTRALAAELAPRHITCNALAPGPFPSKMTAFATGTDAGAARVGANVPLGRIGRPADIAAAMLYLCGAGGSYVSGAILPVDGGMSAEVPTKLFANTLD</sequence>
<dbReference type="PANTHER" id="PTHR43618:SF8">
    <property type="entry name" value="7ALPHA-HYDROXYSTEROID DEHYDROGENASE"/>
    <property type="match status" value="1"/>
</dbReference>
<organism evidence="4 5">
    <name type="scientific">Oceanomicrobium pacificus</name>
    <dbReference type="NCBI Taxonomy" id="2692916"/>
    <lineage>
        <taxon>Bacteria</taxon>
        <taxon>Pseudomonadati</taxon>
        <taxon>Pseudomonadota</taxon>
        <taxon>Alphaproteobacteria</taxon>
        <taxon>Rhodobacterales</taxon>
        <taxon>Paracoccaceae</taxon>
        <taxon>Oceanomicrobium</taxon>
    </lineage>
</organism>
<dbReference type="InterPro" id="IPR052178">
    <property type="entry name" value="Sec_Metab_Biosynth_SDR"/>
</dbReference>
<dbReference type="Gene3D" id="3.40.50.720">
    <property type="entry name" value="NAD(P)-binding Rossmann-like Domain"/>
    <property type="match status" value="1"/>
</dbReference>
<evidence type="ECO:0000313" key="4">
    <source>
        <dbReference type="EMBL" id="MXU64161.1"/>
    </source>
</evidence>
<evidence type="ECO:0000313" key="5">
    <source>
        <dbReference type="Proteomes" id="UP000436016"/>
    </source>
</evidence>
<keyword evidence="5" id="KW-1185">Reference proteome</keyword>
<gene>
    <name evidence="4" type="ORF">GSH16_01780</name>
</gene>
<keyword evidence="3" id="KW-0560">Oxidoreductase</keyword>
<dbReference type="InterPro" id="IPR020904">
    <property type="entry name" value="Sc_DH/Rdtase_CS"/>
</dbReference>
<dbReference type="EMBL" id="WUWG01000001">
    <property type="protein sequence ID" value="MXU64161.1"/>
    <property type="molecule type" value="Genomic_DNA"/>
</dbReference>
<dbReference type="SUPFAM" id="SSF51735">
    <property type="entry name" value="NAD(P)-binding Rossmann-fold domains"/>
    <property type="match status" value="1"/>
</dbReference>
<proteinExistence type="inferred from homology"/>
<evidence type="ECO:0000256" key="3">
    <source>
        <dbReference type="ARBA" id="ARBA00023002"/>
    </source>
</evidence>
<name>A0A6B0TZ29_9RHOB</name>
<reference evidence="4 5" key="1">
    <citation type="submission" date="2019-12" db="EMBL/GenBank/DDBJ databases">
        <title>Strain KN286 was isolated from seawater, which was collected from Caroline Seamount in the tropical western Pacific.</title>
        <authorList>
            <person name="Wang Q."/>
        </authorList>
    </citation>
    <scope>NUCLEOTIDE SEQUENCE [LARGE SCALE GENOMIC DNA]</scope>
    <source>
        <strain evidence="4 5">KN286</strain>
    </source>
</reference>
<keyword evidence="2" id="KW-0521">NADP</keyword>
<dbReference type="InterPro" id="IPR002347">
    <property type="entry name" value="SDR_fam"/>
</dbReference>
<dbReference type="GO" id="GO:0016491">
    <property type="term" value="F:oxidoreductase activity"/>
    <property type="evidence" value="ECO:0007669"/>
    <property type="project" value="UniProtKB-KW"/>
</dbReference>
<protein>
    <submittedName>
        <fullName evidence="4">SDR family oxidoreductase</fullName>
    </submittedName>
</protein>
<comment type="caution">
    <text evidence="4">The sequence shown here is derived from an EMBL/GenBank/DDBJ whole genome shotgun (WGS) entry which is preliminary data.</text>
</comment>
<dbReference type="RefSeq" id="WP_160851283.1">
    <property type="nucleotide sequence ID" value="NZ_WUWG01000001.1"/>
</dbReference>
<evidence type="ECO:0000256" key="1">
    <source>
        <dbReference type="ARBA" id="ARBA00006484"/>
    </source>
</evidence>
<dbReference type="PRINTS" id="PR00080">
    <property type="entry name" value="SDRFAMILY"/>
</dbReference>
<dbReference type="Pfam" id="PF13561">
    <property type="entry name" value="adh_short_C2"/>
    <property type="match status" value="1"/>
</dbReference>
<dbReference type="Proteomes" id="UP000436016">
    <property type="component" value="Unassembled WGS sequence"/>
</dbReference>
<accession>A0A6B0TZ29</accession>
<dbReference type="PROSITE" id="PS00061">
    <property type="entry name" value="ADH_SHORT"/>
    <property type="match status" value="1"/>
</dbReference>
<comment type="similarity">
    <text evidence="1">Belongs to the short-chain dehydrogenases/reductases (SDR) family.</text>
</comment>
<dbReference type="PRINTS" id="PR00081">
    <property type="entry name" value="GDHRDH"/>
</dbReference>
<dbReference type="PANTHER" id="PTHR43618">
    <property type="entry name" value="7-ALPHA-HYDROXYSTEROID DEHYDROGENASE"/>
    <property type="match status" value="1"/>
</dbReference>
<dbReference type="FunFam" id="3.40.50.720:FF:000084">
    <property type="entry name" value="Short-chain dehydrogenase reductase"/>
    <property type="match status" value="1"/>
</dbReference>
<evidence type="ECO:0000256" key="2">
    <source>
        <dbReference type="ARBA" id="ARBA00022857"/>
    </source>
</evidence>
<dbReference type="InterPro" id="IPR036291">
    <property type="entry name" value="NAD(P)-bd_dom_sf"/>
</dbReference>